<dbReference type="GO" id="GO:0004842">
    <property type="term" value="F:ubiquitin-protein transferase activity"/>
    <property type="evidence" value="ECO:0007669"/>
    <property type="project" value="InterPro"/>
</dbReference>
<dbReference type="OrthoDB" id="192247at2759"/>
<dbReference type="InterPro" id="IPR003613">
    <property type="entry name" value="Ubox_domain"/>
</dbReference>
<dbReference type="Gene3D" id="1.20.5.1070">
    <property type="entry name" value="Head and neck region of the ectodomain of NDV fusion glycoprotein"/>
    <property type="match status" value="1"/>
</dbReference>
<dbReference type="InterPro" id="IPR001841">
    <property type="entry name" value="Znf_RING"/>
</dbReference>
<dbReference type="Pfam" id="PF01344">
    <property type="entry name" value="Kelch_1"/>
    <property type="match status" value="2"/>
</dbReference>
<name>A0A6S7HB36_PARCT</name>
<evidence type="ECO:0000256" key="2">
    <source>
        <dbReference type="ARBA" id="ARBA00022723"/>
    </source>
</evidence>
<dbReference type="SUPFAM" id="SSF117281">
    <property type="entry name" value="Kelch motif"/>
    <property type="match status" value="2"/>
</dbReference>
<keyword evidence="3" id="KW-0863">Zinc-finger</keyword>
<dbReference type="PROSITE" id="PS50089">
    <property type="entry name" value="ZF_RING_2"/>
    <property type="match status" value="1"/>
</dbReference>
<dbReference type="EMBL" id="CACRXK020004080">
    <property type="protein sequence ID" value="CAB4001406.1"/>
    <property type="molecule type" value="Genomic_DNA"/>
</dbReference>
<proteinExistence type="predicted"/>
<dbReference type="GO" id="GO:0016567">
    <property type="term" value="P:protein ubiquitination"/>
    <property type="evidence" value="ECO:0007669"/>
    <property type="project" value="InterPro"/>
</dbReference>
<keyword evidence="2" id="KW-0479">Metal-binding</keyword>
<reference evidence="5" key="1">
    <citation type="submission" date="2020-04" db="EMBL/GenBank/DDBJ databases">
        <authorList>
            <person name="Alioto T."/>
            <person name="Alioto T."/>
            <person name="Gomez Garrido J."/>
        </authorList>
    </citation>
    <scope>NUCLEOTIDE SEQUENCE</scope>
    <source>
        <strain evidence="5">A484AB</strain>
    </source>
</reference>
<evidence type="ECO:0000256" key="3">
    <source>
        <dbReference type="ARBA" id="ARBA00022771"/>
    </source>
</evidence>
<dbReference type="PANTHER" id="PTHR45632">
    <property type="entry name" value="LD33804P"/>
    <property type="match status" value="1"/>
</dbReference>
<dbReference type="Gene3D" id="2.120.10.80">
    <property type="entry name" value="Kelch-type beta propeller"/>
    <property type="match status" value="2"/>
</dbReference>
<dbReference type="InterPro" id="IPR001293">
    <property type="entry name" value="Znf_TRAF"/>
</dbReference>
<accession>A0A6S7HB36</accession>
<dbReference type="Pfam" id="PF24681">
    <property type="entry name" value="Kelch_KLHDC2_KLHL20_DRC7"/>
    <property type="match status" value="1"/>
</dbReference>
<evidence type="ECO:0000256" key="1">
    <source>
        <dbReference type="ARBA" id="ARBA00022441"/>
    </source>
</evidence>
<evidence type="ECO:0000313" key="5">
    <source>
        <dbReference type="EMBL" id="CAB4001406.1"/>
    </source>
</evidence>
<comment type="caution">
    <text evidence="5">The sequence shown here is derived from an EMBL/GenBank/DDBJ whole genome shotgun (WGS) entry which is preliminary data.</text>
</comment>
<dbReference type="InterPro" id="IPR006652">
    <property type="entry name" value="Kelch_1"/>
</dbReference>
<dbReference type="AlphaFoldDB" id="A0A6S7HB36"/>
<dbReference type="SMART" id="SM00612">
    <property type="entry name" value="Kelch"/>
    <property type="match status" value="4"/>
</dbReference>
<keyword evidence="1" id="KW-0880">Kelch repeat</keyword>
<dbReference type="InterPro" id="IPR015915">
    <property type="entry name" value="Kelch-typ_b-propeller"/>
</dbReference>
<dbReference type="Proteomes" id="UP001152795">
    <property type="component" value="Unassembled WGS sequence"/>
</dbReference>
<dbReference type="SUPFAM" id="SSF49599">
    <property type="entry name" value="TRAF domain-like"/>
    <property type="match status" value="1"/>
</dbReference>
<dbReference type="SUPFAM" id="SSF57850">
    <property type="entry name" value="RING/U-box"/>
    <property type="match status" value="1"/>
</dbReference>
<evidence type="ECO:0000256" key="4">
    <source>
        <dbReference type="ARBA" id="ARBA00022833"/>
    </source>
</evidence>
<gene>
    <name evidence="5" type="ORF">PACLA_8A034467</name>
</gene>
<dbReference type="Pfam" id="PF04564">
    <property type="entry name" value="U-box"/>
    <property type="match status" value="1"/>
</dbReference>
<keyword evidence="4" id="KW-0862">Zinc</keyword>
<dbReference type="GO" id="GO:0008270">
    <property type="term" value="F:zinc ion binding"/>
    <property type="evidence" value="ECO:0007669"/>
    <property type="project" value="UniProtKB-KW"/>
</dbReference>
<evidence type="ECO:0000313" key="6">
    <source>
        <dbReference type="Proteomes" id="UP001152795"/>
    </source>
</evidence>
<sequence length="576" mass="65080">MASYIPGYDEERFATTVNRNFLCSICFNVLREPILCPRNHHCFCRACITKHLENSRRCPTCGDELTVETLAEPPRMVKDYINELNIHCIYINRGCQDILQLQHLDNHEATCGFTPAVCSNQGCGATLNQRDLIHHESEICEFRKLKCHSCGEMTKTLAEMEKRMANVERNMATNMEKMGAVVTMEIHMKNMQTSMATNAANMETRLANVEKNMATNMGALVTMETHMKNMEKNTADMEGKLEAVNNEVRGLKTTLMEGFDEMKDVLVKTEVIKEENTRKVRNRASGDKENIVVAGGYLVDSVEMFNWRQRTWSPLQSLPKERFGATSFVYNNHVTVVGGCCSGRVDDMIRLNINPKSDLSMHWSDCPVKLPAKLAYHSSVLYNDHLMVTGGYNGNAVSDCIHEVQLVPPYTVKTLSGMPEPRQNHGTQLFDDNLLILGGRTTGSYQDNLSSVLLYDIKKNECKQLEPLPYEVSLMATVRWGDNIVVTGGKGKRHNALDTVIIYNVKTEQSHMLPRMRRKRWACTAVVIGNNIVVLGGKDEQGRYLKSVEAFNFESYTWQELPEMSRGRSYASAVVV</sequence>
<dbReference type="InterPro" id="IPR013083">
    <property type="entry name" value="Znf_RING/FYVE/PHD"/>
</dbReference>
<protein>
    <submittedName>
        <fullName evidence="5">RING finger 151-like</fullName>
    </submittedName>
</protein>
<dbReference type="PROSITE" id="PS50145">
    <property type="entry name" value="ZF_TRAF"/>
    <property type="match status" value="1"/>
</dbReference>
<keyword evidence="6" id="KW-1185">Reference proteome</keyword>
<dbReference type="Gene3D" id="3.30.40.10">
    <property type="entry name" value="Zinc/RING finger domain, C3HC4 (zinc finger)"/>
    <property type="match status" value="2"/>
</dbReference>
<organism evidence="5 6">
    <name type="scientific">Paramuricea clavata</name>
    <name type="common">Red gorgonian</name>
    <name type="synonym">Violescent sea-whip</name>
    <dbReference type="NCBI Taxonomy" id="317549"/>
    <lineage>
        <taxon>Eukaryota</taxon>
        <taxon>Metazoa</taxon>
        <taxon>Cnidaria</taxon>
        <taxon>Anthozoa</taxon>
        <taxon>Octocorallia</taxon>
        <taxon>Malacalcyonacea</taxon>
        <taxon>Plexauridae</taxon>
        <taxon>Paramuricea</taxon>
    </lineage>
</organism>